<dbReference type="PANTHER" id="PTHR40032">
    <property type="entry name" value="EXPORTED PROTEIN-RELATED"/>
    <property type="match status" value="1"/>
</dbReference>
<organism evidence="2 3">
    <name type="scientific">Anaerotruncus colihominis</name>
    <dbReference type="NCBI Taxonomy" id="169435"/>
    <lineage>
        <taxon>Bacteria</taxon>
        <taxon>Bacillati</taxon>
        <taxon>Bacillota</taxon>
        <taxon>Clostridia</taxon>
        <taxon>Eubacteriales</taxon>
        <taxon>Oscillospiraceae</taxon>
        <taxon>Anaerotruncus</taxon>
    </lineage>
</organism>
<evidence type="ECO:0000259" key="1">
    <source>
        <dbReference type="Pfam" id="PF12671"/>
    </source>
</evidence>
<gene>
    <name evidence="2" type="ORF">DXC40_14945</name>
</gene>
<reference evidence="2 3" key="1">
    <citation type="submission" date="2018-08" db="EMBL/GenBank/DDBJ databases">
        <title>A genome reference for cultivated species of the human gut microbiota.</title>
        <authorList>
            <person name="Zou Y."/>
            <person name="Xue W."/>
            <person name="Luo G."/>
        </authorList>
    </citation>
    <scope>NUCLEOTIDE SEQUENCE [LARGE SCALE GENOMIC DNA]</scope>
    <source>
        <strain evidence="2 3">TF05-12AC</strain>
    </source>
</reference>
<proteinExistence type="predicted"/>
<dbReference type="InterPro" id="IPR024301">
    <property type="entry name" value="Amidase_6"/>
</dbReference>
<evidence type="ECO:0000313" key="2">
    <source>
        <dbReference type="EMBL" id="RGE66204.1"/>
    </source>
</evidence>
<evidence type="ECO:0000313" key="3">
    <source>
        <dbReference type="Proteomes" id="UP000260828"/>
    </source>
</evidence>
<dbReference type="PANTHER" id="PTHR40032:SF1">
    <property type="entry name" value="EXPORTED PROTEIN"/>
    <property type="match status" value="1"/>
</dbReference>
<comment type="caution">
    <text evidence="2">The sequence shown here is derived from an EMBL/GenBank/DDBJ whole genome shotgun (WGS) entry which is preliminary data.</text>
</comment>
<sequence length="436" mass="47212">MRTLYIVACSRKGCNGLTEKISRARRYASNRTEKMAPYAHIDKAGGEQMGKGRLTVIAAALAVACAIARGIPADPAREQTAVGLRQGYLTGARVYQTDGPLDPQAAVQAYLEGQYESYLTMEPLDLSAVADAESRAVKNELLWLRLLIQRRRLLMNSHLCYVPVRALPYTIVWIDESELKDPRMEALGTPGEGEMDLHFIITGEAGQAYPPMLAVNAQHTVRLRRDSGGWKVTLHEYPGASRRFGEAVPAVPSNRTAMERLRMEFARLAADTAPGAPAGAALYDGKAAAAYAARWMQPPNPAYYDIGDWIGNCANFTSQCIRAGFGGGDSPQGGAAMTDEWFAGAGGGSPAWENVGKFWDYAMRAGDFGAMIVPTAASLRAGDLVQVRSGSGGFNHNLLVVDARTLRLAQNSPDCLVYYADLVNTSMRALRPCWLA</sequence>
<accession>A0A3E3IGK4</accession>
<protein>
    <recommendedName>
        <fullName evidence="1">Putative amidase domain-containing protein</fullName>
    </recommendedName>
</protein>
<dbReference type="EMBL" id="QVME01000009">
    <property type="protein sequence ID" value="RGE66204.1"/>
    <property type="molecule type" value="Genomic_DNA"/>
</dbReference>
<feature type="domain" description="Putative amidase" evidence="1">
    <location>
        <begin position="283"/>
        <end position="405"/>
    </location>
</feature>
<dbReference type="Proteomes" id="UP000260828">
    <property type="component" value="Unassembled WGS sequence"/>
</dbReference>
<dbReference type="AlphaFoldDB" id="A0A3E3IGK4"/>
<name>A0A3E3IGK4_9FIRM</name>
<dbReference type="Pfam" id="PF12671">
    <property type="entry name" value="Amidase_6"/>
    <property type="match status" value="1"/>
</dbReference>